<evidence type="ECO:0000256" key="3">
    <source>
        <dbReference type="ARBA" id="ARBA00010425"/>
    </source>
</evidence>
<dbReference type="Pfam" id="PF11913">
    <property type="entry name" value="DUF3431"/>
    <property type="match status" value="1"/>
</dbReference>
<dbReference type="Proteomes" id="UP000298138">
    <property type="component" value="Unassembled WGS sequence"/>
</dbReference>
<feature type="transmembrane region" description="Helical" evidence="9">
    <location>
        <begin position="154"/>
        <end position="179"/>
    </location>
</feature>
<dbReference type="OrthoDB" id="6418713at2759"/>
<dbReference type="PANTHER" id="PTHR11132">
    <property type="entry name" value="SOLUTE CARRIER FAMILY 35"/>
    <property type="match status" value="1"/>
</dbReference>
<dbReference type="InParanoid" id="A0A4S2MYC2"/>
<sequence length="716" mass="80043">MGMAKHNSHSSSSDDNLSIPSSTPLSSPTGSRSHSMSSSFPPNEAEPKSYAPSPSPSFLSLSLPNWVYVAFWIATSSAVILFNKWILYDQKFPIFLTTWHMLFATIATQLLARFTSILEERHNVRLSGYMYSRAILPIGVCFSLGLVLNNRAYLFLSVSFIQMLKATTPVVVLLLSWLLGIKSINMKTMTNIYIIVFGVIVASYGEVAFEWNGFIAQVAGIGFEATRLALIDKLLNKPDQKMDPLVSLYYFAPICTVCNVLMYLIFEAGKMTGQDLARIGFWTLMLNGGAAFALNMAVLFVIGKTSSVTYTLCGVLKDILLVSCSVIFMSSTVTALQFLGYGIALVGLVIHKTGTDTWKESAARGFDTYQRYSQTRPAATKASILGGGVMLLFFSLLAISANRPLDAAHAPLPVQQYNGTHPYNTPKSRPYLDNDYVSRRKFDIVVSMFDDKPENVRDQVKRFRTAPTVKGLNPTVTVYVKDGRQDLERIKQIVGARMVKMVPNQGRESDTYLYHILNEYDDLAEHTLFIQGQTHFLDGAVNRLTDYFTPDTGILSLGFTHSVCRCHECRDPWENDIWFRIPEIYSAVYGELCPSEGILMTYTGQFVVSARRIRGGPKHVYEHLLSLLDSPMEHWIHQDPKGQKFSDATDNPFFGHTLERAWMIMFQCADPRIATSCGGLTQRKNPEDSIDKCQCLDPKRPLTPVIEGSLRETQAS</sequence>
<feature type="transmembrane region" description="Helical" evidence="9">
    <location>
        <begin position="382"/>
        <end position="401"/>
    </location>
</feature>
<feature type="transmembrane region" description="Helical" evidence="9">
    <location>
        <begin position="281"/>
        <end position="302"/>
    </location>
</feature>
<gene>
    <name evidence="11" type="ORF">EX30DRAFT_354925</name>
</gene>
<dbReference type="InterPro" id="IPR021838">
    <property type="entry name" value="DUF3431"/>
</dbReference>
<feature type="region of interest" description="Disordered" evidence="8">
    <location>
        <begin position="1"/>
        <end position="48"/>
    </location>
</feature>
<dbReference type="GO" id="GO:0005789">
    <property type="term" value="C:endoplasmic reticulum membrane"/>
    <property type="evidence" value="ECO:0007669"/>
    <property type="project" value="UniProtKB-SubCell"/>
</dbReference>
<name>A0A4S2MYC2_9PEZI</name>
<evidence type="ECO:0000256" key="2">
    <source>
        <dbReference type="ARBA" id="ARBA00004477"/>
    </source>
</evidence>
<feature type="transmembrane region" description="Helical" evidence="9">
    <location>
        <begin position="191"/>
        <end position="209"/>
    </location>
</feature>
<evidence type="ECO:0000256" key="8">
    <source>
        <dbReference type="SAM" id="MobiDB-lite"/>
    </source>
</evidence>
<dbReference type="Pfam" id="PF03151">
    <property type="entry name" value="TPT"/>
    <property type="match status" value="1"/>
</dbReference>
<evidence type="ECO:0000313" key="12">
    <source>
        <dbReference type="Proteomes" id="UP000298138"/>
    </source>
</evidence>
<keyword evidence="7 9" id="KW-0472">Membrane</keyword>
<feature type="transmembrane region" description="Helical" evidence="9">
    <location>
        <begin position="66"/>
        <end position="87"/>
    </location>
</feature>
<comment type="function">
    <text evidence="1">Involved in the import of GDP-mannose from the cytoplasm into the Golgi lumen.</text>
</comment>
<feature type="domain" description="Sugar phosphate transporter" evidence="10">
    <location>
        <begin position="67"/>
        <end position="350"/>
    </location>
</feature>
<comment type="similarity">
    <text evidence="3">Belongs to the TPT transporter family. SLC35D subfamily.</text>
</comment>
<protein>
    <submittedName>
        <fullName evidence="11">TPT-domain-containing protein</fullName>
    </submittedName>
</protein>
<evidence type="ECO:0000259" key="10">
    <source>
        <dbReference type="Pfam" id="PF03151"/>
    </source>
</evidence>
<feature type="transmembrane region" description="Helical" evidence="9">
    <location>
        <begin position="247"/>
        <end position="266"/>
    </location>
</feature>
<organism evidence="11 12">
    <name type="scientific">Ascodesmis nigricans</name>
    <dbReference type="NCBI Taxonomy" id="341454"/>
    <lineage>
        <taxon>Eukaryota</taxon>
        <taxon>Fungi</taxon>
        <taxon>Dikarya</taxon>
        <taxon>Ascomycota</taxon>
        <taxon>Pezizomycotina</taxon>
        <taxon>Pezizomycetes</taxon>
        <taxon>Pezizales</taxon>
        <taxon>Ascodesmidaceae</taxon>
        <taxon>Ascodesmis</taxon>
    </lineage>
</organism>
<dbReference type="EMBL" id="ML220118">
    <property type="protein sequence ID" value="TGZ81749.1"/>
    <property type="molecule type" value="Genomic_DNA"/>
</dbReference>
<dbReference type="InterPro" id="IPR050186">
    <property type="entry name" value="TPT_transporter"/>
</dbReference>
<keyword evidence="6 9" id="KW-1133">Transmembrane helix</keyword>
<feature type="transmembrane region" description="Helical" evidence="9">
    <location>
        <begin position="334"/>
        <end position="351"/>
    </location>
</feature>
<dbReference type="SUPFAM" id="SSF103481">
    <property type="entry name" value="Multidrug resistance efflux transporter EmrE"/>
    <property type="match status" value="1"/>
</dbReference>
<evidence type="ECO:0000313" key="11">
    <source>
        <dbReference type="EMBL" id="TGZ81749.1"/>
    </source>
</evidence>
<dbReference type="InterPro" id="IPR004853">
    <property type="entry name" value="Sugar_P_trans_dom"/>
</dbReference>
<evidence type="ECO:0000256" key="5">
    <source>
        <dbReference type="ARBA" id="ARBA00022692"/>
    </source>
</evidence>
<accession>A0A4S2MYC2</accession>
<feature type="compositionally biased region" description="Low complexity" evidence="8">
    <location>
        <begin position="9"/>
        <end position="39"/>
    </location>
</feature>
<evidence type="ECO:0000256" key="6">
    <source>
        <dbReference type="ARBA" id="ARBA00022989"/>
    </source>
</evidence>
<reference evidence="11 12" key="1">
    <citation type="submission" date="2019-04" db="EMBL/GenBank/DDBJ databases">
        <title>Comparative genomics and transcriptomics to analyze fruiting body development in filamentous ascomycetes.</title>
        <authorList>
            <consortium name="DOE Joint Genome Institute"/>
            <person name="Lutkenhaus R."/>
            <person name="Traeger S."/>
            <person name="Breuer J."/>
            <person name="Kuo A."/>
            <person name="Lipzen A."/>
            <person name="Pangilinan J."/>
            <person name="Dilworth D."/>
            <person name="Sandor L."/>
            <person name="Poggeler S."/>
            <person name="Barry K."/>
            <person name="Grigoriev I.V."/>
            <person name="Nowrousian M."/>
        </authorList>
    </citation>
    <scope>NUCLEOTIDE SEQUENCE [LARGE SCALE GENOMIC DNA]</scope>
    <source>
        <strain evidence="11 12">CBS 389.68</strain>
    </source>
</reference>
<comment type="subcellular location">
    <subcellularLocation>
        <location evidence="2">Endoplasmic reticulum membrane</location>
        <topology evidence="2">Multi-pass membrane protein</topology>
    </subcellularLocation>
</comment>
<keyword evidence="5 9" id="KW-0812">Transmembrane</keyword>
<evidence type="ECO:0000256" key="9">
    <source>
        <dbReference type="SAM" id="Phobius"/>
    </source>
</evidence>
<feature type="transmembrane region" description="Helical" evidence="9">
    <location>
        <begin position="130"/>
        <end position="148"/>
    </location>
</feature>
<proteinExistence type="inferred from homology"/>
<dbReference type="AlphaFoldDB" id="A0A4S2MYC2"/>
<evidence type="ECO:0000256" key="4">
    <source>
        <dbReference type="ARBA" id="ARBA00011182"/>
    </source>
</evidence>
<keyword evidence="12" id="KW-1185">Reference proteome</keyword>
<evidence type="ECO:0000256" key="7">
    <source>
        <dbReference type="ARBA" id="ARBA00023136"/>
    </source>
</evidence>
<feature type="transmembrane region" description="Helical" evidence="9">
    <location>
        <begin position="99"/>
        <end position="118"/>
    </location>
</feature>
<dbReference type="InterPro" id="IPR037185">
    <property type="entry name" value="EmrE-like"/>
</dbReference>
<comment type="subunit">
    <text evidence="4">Homooligomer.</text>
</comment>
<evidence type="ECO:0000256" key="1">
    <source>
        <dbReference type="ARBA" id="ARBA00003420"/>
    </source>
</evidence>